<organism evidence="2 3">
    <name type="scientific">Phytophthora cactorum</name>
    <dbReference type="NCBI Taxonomy" id="29920"/>
    <lineage>
        <taxon>Eukaryota</taxon>
        <taxon>Sar</taxon>
        <taxon>Stramenopiles</taxon>
        <taxon>Oomycota</taxon>
        <taxon>Peronosporomycetes</taxon>
        <taxon>Peronosporales</taxon>
        <taxon>Peronosporaceae</taxon>
        <taxon>Phytophthora</taxon>
    </lineage>
</organism>
<gene>
    <name evidence="2" type="ORF">PC129_g18001</name>
</gene>
<sequence length="52" mass="5442">MGLCGSGPPPQPREAPPQPGAGRFPAQDQNGGGVRYPDALQKKLSIRPFNGK</sequence>
<evidence type="ECO:0000256" key="1">
    <source>
        <dbReference type="SAM" id="MobiDB-lite"/>
    </source>
</evidence>
<evidence type="ECO:0000313" key="2">
    <source>
        <dbReference type="EMBL" id="KAG3211013.1"/>
    </source>
</evidence>
<evidence type="ECO:0000313" key="3">
    <source>
        <dbReference type="Proteomes" id="UP000760860"/>
    </source>
</evidence>
<dbReference type="AlphaFoldDB" id="A0A8T1JV49"/>
<feature type="compositionally biased region" description="Pro residues" evidence="1">
    <location>
        <begin position="7"/>
        <end position="19"/>
    </location>
</feature>
<protein>
    <submittedName>
        <fullName evidence="2">Uncharacterized protein</fullName>
    </submittedName>
</protein>
<feature type="region of interest" description="Disordered" evidence="1">
    <location>
        <begin position="1"/>
        <end position="52"/>
    </location>
</feature>
<reference evidence="2" key="1">
    <citation type="submission" date="2018-05" db="EMBL/GenBank/DDBJ databases">
        <title>Effector identification in a new, highly contiguous assembly of the strawberry crown rot pathogen Phytophthora cactorum.</title>
        <authorList>
            <person name="Armitage A.D."/>
            <person name="Nellist C.F."/>
            <person name="Bates H."/>
            <person name="Vickerstaff R.J."/>
            <person name="Harrison R.J."/>
        </authorList>
    </citation>
    <scope>NUCLEOTIDE SEQUENCE</scope>
    <source>
        <strain evidence="2">P421</strain>
    </source>
</reference>
<name>A0A8T1JV49_9STRA</name>
<accession>A0A8T1JV49</accession>
<comment type="caution">
    <text evidence="2">The sequence shown here is derived from an EMBL/GenBank/DDBJ whole genome shotgun (WGS) entry which is preliminary data.</text>
</comment>
<dbReference type="Proteomes" id="UP000760860">
    <property type="component" value="Unassembled WGS sequence"/>
</dbReference>
<dbReference type="EMBL" id="RCMV01001009">
    <property type="protein sequence ID" value="KAG3211013.1"/>
    <property type="molecule type" value="Genomic_DNA"/>
</dbReference>
<proteinExistence type="predicted"/>